<reference evidence="1" key="1">
    <citation type="submission" date="2024-05" db="EMBL/GenBank/DDBJ databases">
        <title>Campylobacter coli isolated from environmental waters in Slovenia.</title>
        <authorList>
            <person name="Zautner A.E."/>
            <person name="Bunk B."/>
            <person name="Riedel T."/>
            <person name="Sproeer C."/>
        </authorList>
    </citation>
    <scope>NUCLEOTIDE SEQUENCE</scope>
    <source>
        <strain evidence="1">CCS1377</strain>
    </source>
</reference>
<dbReference type="RefSeq" id="WP_348518749.1">
    <property type="nucleotide sequence ID" value="NZ_CP155620.1"/>
</dbReference>
<dbReference type="Pfam" id="PF05751">
    <property type="entry name" value="FixH"/>
    <property type="match status" value="1"/>
</dbReference>
<dbReference type="EMBL" id="CP155620">
    <property type="protein sequence ID" value="XBJ29514.1"/>
    <property type="molecule type" value="Genomic_DNA"/>
</dbReference>
<gene>
    <name evidence="1" type="ORF">AAH949_01385</name>
</gene>
<name>A0AAU7E7Q5_9BACT</name>
<protein>
    <submittedName>
        <fullName evidence="1">FixH family protein</fullName>
    </submittedName>
</protein>
<organism evidence="1">
    <name type="scientific">Campylobacter sp. CCS1377</name>
    <dbReference type="NCBI Taxonomy" id="3158229"/>
    <lineage>
        <taxon>Bacteria</taxon>
        <taxon>Pseudomonadati</taxon>
        <taxon>Campylobacterota</taxon>
        <taxon>Epsilonproteobacteria</taxon>
        <taxon>Campylobacterales</taxon>
        <taxon>Campylobacteraceae</taxon>
        <taxon>Campylobacter</taxon>
    </lineage>
</organism>
<dbReference type="PROSITE" id="PS51257">
    <property type="entry name" value="PROKAR_LIPOPROTEIN"/>
    <property type="match status" value="1"/>
</dbReference>
<dbReference type="InterPro" id="IPR008620">
    <property type="entry name" value="FixH"/>
</dbReference>
<evidence type="ECO:0000313" key="1">
    <source>
        <dbReference type="EMBL" id="XBJ29514.1"/>
    </source>
</evidence>
<accession>A0AAU7E7Q5</accession>
<sequence length="186" mass="21611">MSKKKTFWPYGILLSLFAIVLACIATIVFASQYPVYEDKVYFQTYQEVDENINEIRAKQEIFEKFFSVSLDLNSSKDKKGRVVYDLNQDQNTLRFVLKDKIENISSEFSAELLLTRPHTNEQDAKLGLEILQNTGINSNVKEHFINVVLPRLEKGRWQLQLKIIADKDDGINTQAVGFYTYEIFVR</sequence>
<dbReference type="AlphaFoldDB" id="A0AAU7E7Q5"/>
<proteinExistence type="predicted"/>